<name>A0ABP0CD58_9PEZI</name>
<feature type="compositionally biased region" description="Low complexity" evidence="1">
    <location>
        <begin position="217"/>
        <end position="261"/>
    </location>
</feature>
<dbReference type="Proteomes" id="UP001642482">
    <property type="component" value="Unassembled WGS sequence"/>
</dbReference>
<feature type="compositionally biased region" description="Polar residues" evidence="1">
    <location>
        <begin position="301"/>
        <end position="313"/>
    </location>
</feature>
<keyword evidence="3" id="KW-1185">Reference proteome</keyword>
<dbReference type="EMBL" id="CAWUHD010000090">
    <property type="protein sequence ID" value="CAK7229987.1"/>
    <property type="molecule type" value="Genomic_DNA"/>
</dbReference>
<sequence>MLSSSSSRPAPAQSILRKPRPSFSGPRPTPRFALPSGEPSEAEGEAEEQSRENTAANDDAATSSAGSVSGSTDTNRPDHPESRPTKASSTTSKAKGKRDTNKLGKIKASKKKFVVNSTASKRRTVVSKRSGSHGSQSSGASEGPGSREAPSYLAPRHSGESLIEVEEETEDDILPATLGTPESPGPIISRSRTPKQRQPQQTPALTEKAAGKQPVRPQSQSQPDQASSPASESTAVSSMSGSATGSIPDNTVPAPVPATTTRGARSSFAQYVTGVSGAPGSLASSGGSSGLEMPVALRNRQAATQRASLTSAPALSPRPGGGLIRQSTLPYEIGQSHRQQLGRIGSSTAMPSARGHGNAPPTSAYMSPSSGAAPGLSAATIAAPQMGRSMSQDSYGVRPRLGYQSPVLGPMRSSTVAAPSMVAASGVFLDGEGPDPFELYAKTGLDDPLEDFEGRDLAPYVPESGSFSSTFQSSSSFQNSSSFTDSQPVVPQRPLFTPTRPTQTPRIPFARTRSQLNVILGREKERLGEGSYASWQESRASRDHHDQHGEREQRGSRGSREDRT</sequence>
<feature type="compositionally biased region" description="Basic and acidic residues" evidence="1">
    <location>
        <begin position="539"/>
        <end position="564"/>
    </location>
</feature>
<feature type="region of interest" description="Disordered" evidence="1">
    <location>
        <begin position="451"/>
        <end position="564"/>
    </location>
</feature>
<feature type="region of interest" description="Disordered" evidence="1">
    <location>
        <begin position="349"/>
        <end position="374"/>
    </location>
</feature>
<feature type="compositionally biased region" description="Low complexity" evidence="1">
    <location>
        <begin position="274"/>
        <end position="286"/>
    </location>
</feature>
<feature type="region of interest" description="Disordered" evidence="1">
    <location>
        <begin position="300"/>
        <end position="320"/>
    </location>
</feature>
<feature type="compositionally biased region" description="Low complexity" evidence="1">
    <location>
        <begin position="53"/>
        <end position="74"/>
    </location>
</feature>
<feature type="compositionally biased region" description="Acidic residues" evidence="1">
    <location>
        <begin position="163"/>
        <end position="173"/>
    </location>
</feature>
<feature type="region of interest" description="Disordered" evidence="1">
    <location>
        <begin position="1"/>
        <end position="261"/>
    </location>
</feature>
<evidence type="ECO:0000256" key="1">
    <source>
        <dbReference type="SAM" id="MobiDB-lite"/>
    </source>
</evidence>
<evidence type="ECO:0000313" key="2">
    <source>
        <dbReference type="EMBL" id="CAK7229987.1"/>
    </source>
</evidence>
<organism evidence="2 3">
    <name type="scientific">Sporothrix eucalyptigena</name>
    <dbReference type="NCBI Taxonomy" id="1812306"/>
    <lineage>
        <taxon>Eukaryota</taxon>
        <taxon>Fungi</taxon>
        <taxon>Dikarya</taxon>
        <taxon>Ascomycota</taxon>
        <taxon>Pezizomycotina</taxon>
        <taxon>Sordariomycetes</taxon>
        <taxon>Sordariomycetidae</taxon>
        <taxon>Ophiostomatales</taxon>
        <taxon>Ophiostomataceae</taxon>
        <taxon>Sporothrix</taxon>
    </lineage>
</organism>
<comment type="caution">
    <text evidence="2">The sequence shown here is derived from an EMBL/GenBank/DDBJ whole genome shotgun (WGS) entry which is preliminary data.</text>
</comment>
<protein>
    <recommendedName>
        <fullName evidence="4">Proteophosphoglycan ppg4</fullName>
    </recommendedName>
</protein>
<evidence type="ECO:0008006" key="4">
    <source>
        <dbReference type="Google" id="ProtNLM"/>
    </source>
</evidence>
<reference evidence="2 3" key="1">
    <citation type="submission" date="2024-01" db="EMBL/GenBank/DDBJ databases">
        <authorList>
            <person name="Allen C."/>
            <person name="Tagirdzhanova G."/>
        </authorList>
    </citation>
    <scope>NUCLEOTIDE SEQUENCE [LARGE SCALE GENOMIC DNA]</scope>
</reference>
<evidence type="ECO:0000313" key="3">
    <source>
        <dbReference type="Proteomes" id="UP001642482"/>
    </source>
</evidence>
<gene>
    <name evidence="2" type="ORF">SEUCBS140593_007430</name>
</gene>
<feature type="region of interest" description="Disordered" evidence="1">
    <location>
        <begin position="274"/>
        <end position="293"/>
    </location>
</feature>
<feature type="compositionally biased region" description="Basic and acidic residues" evidence="1">
    <location>
        <begin position="75"/>
        <end position="84"/>
    </location>
</feature>
<accession>A0ABP0CD58</accession>
<feature type="compositionally biased region" description="Low complexity" evidence="1">
    <location>
        <begin position="127"/>
        <end position="143"/>
    </location>
</feature>
<feature type="compositionally biased region" description="Low complexity" evidence="1">
    <location>
        <begin position="464"/>
        <end position="509"/>
    </location>
</feature>
<feature type="compositionally biased region" description="Basic residues" evidence="1">
    <location>
        <begin position="104"/>
        <end position="113"/>
    </location>
</feature>
<proteinExistence type="predicted"/>